<organism evidence="2 3">
    <name type="scientific">Paeniglutamicibacter gangotriensis</name>
    <dbReference type="NCBI Taxonomy" id="254787"/>
    <lineage>
        <taxon>Bacteria</taxon>
        <taxon>Bacillati</taxon>
        <taxon>Actinomycetota</taxon>
        <taxon>Actinomycetes</taxon>
        <taxon>Micrococcales</taxon>
        <taxon>Micrococcaceae</taxon>
        <taxon>Paeniglutamicibacter</taxon>
    </lineage>
</organism>
<proteinExistence type="predicted"/>
<feature type="transmembrane region" description="Helical" evidence="1">
    <location>
        <begin position="29"/>
        <end position="46"/>
    </location>
</feature>
<dbReference type="Proteomes" id="UP000323856">
    <property type="component" value="Unassembled WGS sequence"/>
</dbReference>
<dbReference type="RefSeq" id="WP_149621175.1">
    <property type="nucleotide sequence ID" value="NZ_VOBL01000046.1"/>
</dbReference>
<protein>
    <submittedName>
        <fullName evidence="2">Uncharacterized protein</fullName>
    </submittedName>
</protein>
<keyword evidence="1" id="KW-0472">Membrane</keyword>
<reference evidence="2 3" key="1">
    <citation type="submission" date="2019-07" db="EMBL/GenBank/DDBJ databases">
        <title>Analysis of the biochemical properties, biological activity and biotechnological potential of siderophores and biosurfactants produced by Antarctic psychrotolerant bacteria.</title>
        <authorList>
            <person name="Styczynski M."/>
            <person name="Krucon T."/>
            <person name="Decewicz P."/>
            <person name="Dziewit L."/>
        </authorList>
    </citation>
    <scope>NUCLEOTIDE SEQUENCE [LARGE SCALE GENOMIC DNA]</scope>
    <source>
        <strain evidence="2 3">ANT_H27</strain>
    </source>
</reference>
<keyword evidence="1" id="KW-1133">Transmembrane helix</keyword>
<gene>
    <name evidence="2" type="ORF">FQ154_20535</name>
</gene>
<evidence type="ECO:0000256" key="1">
    <source>
        <dbReference type="SAM" id="Phobius"/>
    </source>
</evidence>
<keyword evidence="1" id="KW-0812">Transmembrane</keyword>
<evidence type="ECO:0000313" key="2">
    <source>
        <dbReference type="EMBL" id="KAA0971305.1"/>
    </source>
</evidence>
<name>A0A5B0DZN2_9MICC</name>
<accession>A0A5B0DZN2</accession>
<comment type="caution">
    <text evidence="2">The sequence shown here is derived from an EMBL/GenBank/DDBJ whole genome shotgun (WGS) entry which is preliminary data.</text>
</comment>
<evidence type="ECO:0000313" key="3">
    <source>
        <dbReference type="Proteomes" id="UP000323856"/>
    </source>
</evidence>
<sequence>MKILGITVILVGITFGIWTAEELHFGHRISATLLLAGISALVLGFAKGRTKIAPHNVVGNLADVLQVLGDQLRDANGRERDHDTIHFGSAEIELSLTAETGTEGAITFKVIEGVSKRNISSTTRLNVTVHPTGMLEIGQ</sequence>
<dbReference type="EMBL" id="VOBL01000046">
    <property type="protein sequence ID" value="KAA0971305.1"/>
    <property type="molecule type" value="Genomic_DNA"/>
</dbReference>
<dbReference type="AlphaFoldDB" id="A0A5B0DZN2"/>